<accession>A0ABQ8JJ74</accession>
<evidence type="ECO:0000313" key="1">
    <source>
        <dbReference type="EMBL" id="KAH9422460.1"/>
    </source>
</evidence>
<reference evidence="1 2" key="2">
    <citation type="journal article" date="2022" name="Mol. Biol. Evol.">
        <title>Comparative Genomics Reveals Insights into the Divergent Evolution of Astigmatic Mites and Household Pest Adaptations.</title>
        <authorList>
            <person name="Xiong Q."/>
            <person name="Wan A.T."/>
            <person name="Liu X."/>
            <person name="Fung C.S."/>
            <person name="Xiao X."/>
            <person name="Malainual N."/>
            <person name="Hou J."/>
            <person name="Wang L."/>
            <person name="Wang M."/>
            <person name="Yang K.Y."/>
            <person name="Cui Y."/>
            <person name="Leung E.L."/>
            <person name="Nong W."/>
            <person name="Shin S.K."/>
            <person name="Au S.W."/>
            <person name="Jeong K.Y."/>
            <person name="Chew F.T."/>
            <person name="Hui J.H."/>
            <person name="Leung T.F."/>
            <person name="Tungtrongchitr A."/>
            <person name="Zhong N."/>
            <person name="Liu Z."/>
            <person name="Tsui S.K."/>
        </authorList>
    </citation>
    <scope>NUCLEOTIDE SEQUENCE [LARGE SCALE GENOMIC DNA]</scope>
    <source>
        <strain evidence="1">Derp</strain>
    </source>
</reference>
<dbReference type="EMBL" id="NJHN03000036">
    <property type="protein sequence ID" value="KAH9422460.1"/>
    <property type="molecule type" value="Genomic_DNA"/>
</dbReference>
<name>A0ABQ8JJ74_DERPT</name>
<proteinExistence type="predicted"/>
<comment type="caution">
    <text evidence="1">The sequence shown here is derived from an EMBL/GenBank/DDBJ whole genome shotgun (WGS) entry which is preliminary data.</text>
</comment>
<dbReference type="Proteomes" id="UP000887458">
    <property type="component" value="Unassembled WGS sequence"/>
</dbReference>
<reference evidence="1 2" key="1">
    <citation type="journal article" date="2018" name="J. Allergy Clin. Immunol.">
        <title>High-quality assembly of Dermatophagoides pteronyssinus genome and transcriptome reveals a wide range of novel allergens.</title>
        <authorList>
            <person name="Liu X.Y."/>
            <person name="Yang K.Y."/>
            <person name="Wang M.Q."/>
            <person name="Kwok J.S."/>
            <person name="Zeng X."/>
            <person name="Yang Z."/>
            <person name="Xiao X.J."/>
            <person name="Lau C.P."/>
            <person name="Li Y."/>
            <person name="Huang Z.M."/>
            <person name="Ba J.G."/>
            <person name="Yim A.K."/>
            <person name="Ouyang C.Y."/>
            <person name="Ngai S.M."/>
            <person name="Chan T.F."/>
            <person name="Leung E.L."/>
            <person name="Liu L."/>
            <person name="Liu Z.G."/>
            <person name="Tsui S.K."/>
        </authorList>
    </citation>
    <scope>NUCLEOTIDE SEQUENCE [LARGE SCALE GENOMIC DNA]</scope>
    <source>
        <strain evidence="1">Derp</strain>
    </source>
</reference>
<organism evidence="1 2">
    <name type="scientific">Dermatophagoides pteronyssinus</name>
    <name type="common">European house dust mite</name>
    <dbReference type="NCBI Taxonomy" id="6956"/>
    <lineage>
        <taxon>Eukaryota</taxon>
        <taxon>Metazoa</taxon>
        <taxon>Ecdysozoa</taxon>
        <taxon>Arthropoda</taxon>
        <taxon>Chelicerata</taxon>
        <taxon>Arachnida</taxon>
        <taxon>Acari</taxon>
        <taxon>Acariformes</taxon>
        <taxon>Sarcoptiformes</taxon>
        <taxon>Astigmata</taxon>
        <taxon>Psoroptidia</taxon>
        <taxon>Analgoidea</taxon>
        <taxon>Pyroglyphidae</taxon>
        <taxon>Dermatophagoidinae</taxon>
        <taxon>Dermatophagoides</taxon>
    </lineage>
</organism>
<protein>
    <submittedName>
        <fullName evidence="1">Uncharacterized protein</fullName>
    </submittedName>
</protein>
<evidence type="ECO:0000313" key="2">
    <source>
        <dbReference type="Proteomes" id="UP000887458"/>
    </source>
</evidence>
<sequence length="59" mass="6794">MDRLTICFCASMFIFAVALRPVFRINIRSVRVKRLRFSSITLALCKSTPYNSKCFASSR</sequence>
<gene>
    <name evidence="1" type="ORF">DERP_003136</name>
</gene>
<keyword evidence="2" id="KW-1185">Reference proteome</keyword>